<dbReference type="AlphaFoldDB" id="A0AAD5SEG3"/>
<organism evidence="1 2">
    <name type="scientific">Rhizophlyctis rosea</name>
    <dbReference type="NCBI Taxonomy" id="64517"/>
    <lineage>
        <taxon>Eukaryota</taxon>
        <taxon>Fungi</taxon>
        <taxon>Fungi incertae sedis</taxon>
        <taxon>Chytridiomycota</taxon>
        <taxon>Chytridiomycota incertae sedis</taxon>
        <taxon>Chytridiomycetes</taxon>
        <taxon>Rhizophlyctidales</taxon>
        <taxon>Rhizophlyctidaceae</taxon>
        <taxon>Rhizophlyctis</taxon>
    </lineage>
</organism>
<dbReference type="Proteomes" id="UP001212841">
    <property type="component" value="Unassembled WGS sequence"/>
</dbReference>
<name>A0AAD5SEG3_9FUNG</name>
<evidence type="ECO:0000313" key="2">
    <source>
        <dbReference type="Proteomes" id="UP001212841"/>
    </source>
</evidence>
<evidence type="ECO:0000313" key="1">
    <source>
        <dbReference type="EMBL" id="KAJ3047618.1"/>
    </source>
</evidence>
<protein>
    <submittedName>
        <fullName evidence="1">Uncharacterized protein</fullName>
    </submittedName>
</protein>
<reference evidence="1" key="1">
    <citation type="submission" date="2020-05" db="EMBL/GenBank/DDBJ databases">
        <title>Phylogenomic resolution of chytrid fungi.</title>
        <authorList>
            <person name="Stajich J.E."/>
            <person name="Amses K."/>
            <person name="Simmons R."/>
            <person name="Seto K."/>
            <person name="Myers J."/>
            <person name="Bonds A."/>
            <person name="Quandt C.A."/>
            <person name="Barry K."/>
            <person name="Liu P."/>
            <person name="Grigoriev I."/>
            <person name="Longcore J.E."/>
            <person name="James T.Y."/>
        </authorList>
    </citation>
    <scope>NUCLEOTIDE SEQUENCE</scope>
    <source>
        <strain evidence="1">JEL0318</strain>
    </source>
</reference>
<sequence>MIVAPLPKPAAQTLLHLAPHLPNAPIPDLSSFLTPYIAFYITPNPLQNPRFLPLLTNTLTLHHPIFQSAVTVIDTSSVESNPSLDTLLTAMNLNAQASAIVILVEKQSGAAIQAWDDIEEHPEKR</sequence>
<dbReference type="EMBL" id="JADGJD010000930">
    <property type="protein sequence ID" value="KAJ3047618.1"/>
    <property type="molecule type" value="Genomic_DNA"/>
</dbReference>
<feature type="non-terminal residue" evidence="1">
    <location>
        <position position="125"/>
    </location>
</feature>
<comment type="caution">
    <text evidence="1">The sequence shown here is derived from an EMBL/GenBank/DDBJ whole genome shotgun (WGS) entry which is preliminary data.</text>
</comment>
<gene>
    <name evidence="1" type="ORF">HK097_011388</name>
</gene>
<accession>A0AAD5SEG3</accession>
<keyword evidence="2" id="KW-1185">Reference proteome</keyword>
<proteinExistence type="predicted"/>